<sequence>MERRFPAAAAFTVLLSLLVSVPRLLRWGAEGGPLGDSPSAFSLRPEAVRGLEVYRLVTYIFVYEDVISLVCGTVLIWYFASSFEKSVGTARHCCLTVSFAVASALLYLLLWGPLSGHLEVAALQGFTPLALAMLAASVARSRMRRTLLLGVNVRMALVPWLLLGFSWLIPNSSFLGNTCGLLVGNVYGYSYCLGMDLPESTVSRLDQKLPFRLLKRIPGLTFIPGSLAERRASQSRKLNPVPGSYPTQSYHSPLLPAAFTLPGQQSSPQIQAPGPPYMPGLAPQPTASVAGGTPAPNQLHHPPGSFPPSLHLTGSNWQVPRKTDGSGVHQTAGVLAAGAAPEAMGLCRVHVG</sequence>
<dbReference type="Pfam" id="PF01694">
    <property type="entry name" value="Rhomboid"/>
    <property type="match status" value="1"/>
</dbReference>
<dbReference type="GO" id="GO:0004252">
    <property type="term" value="F:serine-type endopeptidase activity"/>
    <property type="evidence" value="ECO:0007669"/>
    <property type="project" value="InterPro"/>
</dbReference>
<keyword evidence="9" id="KW-1185">Reference proteome</keyword>
<keyword evidence="7" id="KW-0732">Signal</keyword>
<dbReference type="InterPro" id="IPR022764">
    <property type="entry name" value="Peptidase_S54_rhomboid_dom"/>
</dbReference>
<dbReference type="Proteomes" id="UP001652642">
    <property type="component" value="Chromosome 7"/>
</dbReference>
<feature type="signal peptide" evidence="7">
    <location>
        <begin position="1"/>
        <end position="31"/>
    </location>
</feature>
<keyword evidence="2 6" id="KW-0812">Transmembrane</keyword>
<feature type="region of interest" description="Disordered" evidence="5">
    <location>
        <begin position="262"/>
        <end position="328"/>
    </location>
</feature>
<reference evidence="10" key="1">
    <citation type="submission" date="2025-08" db="UniProtKB">
        <authorList>
            <consortium name="RefSeq"/>
        </authorList>
    </citation>
    <scope>IDENTIFICATION</scope>
</reference>
<proteinExistence type="predicted"/>
<evidence type="ECO:0000313" key="9">
    <source>
        <dbReference type="Proteomes" id="UP001652642"/>
    </source>
</evidence>
<dbReference type="SUPFAM" id="SSF144091">
    <property type="entry name" value="Rhomboid-like"/>
    <property type="match status" value="1"/>
</dbReference>
<feature type="transmembrane region" description="Helical" evidence="6">
    <location>
        <begin position="120"/>
        <end position="139"/>
    </location>
</feature>
<evidence type="ECO:0000256" key="1">
    <source>
        <dbReference type="ARBA" id="ARBA00004141"/>
    </source>
</evidence>
<gene>
    <name evidence="10" type="primary">RHBDD2</name>
</gene>
<evidence type="ECO:0000256" key="6">
    <source>
        <dbReference type="SAM" id="Phobius"/>
    </source>
</evidence>
<dbReference type="OrthoDB" id="10257275at2759"/>
<dbReference type="PANTHER" id="PTHR43066">
    <property type="entry name" value="RHOMBOID-RELATED PROTEIN"/>
    <property type="match status" value="1"/>
</dbReference>
<evidence type="ECO:0000256" key="5">
    <source>
        <dbReference type="SAM" id="MobiDB-lite"/>
    </source>
</evidence>
<dbReference type="PANTHER" id="PTHR43066:SF13">
    <property type="entry name" value="RHOMBOID DOMAIN-CONTAINING PROTEIN 2"/>
    <property type="match status" value="1"/>
</dbReference>
<evidence type="ECO:0000256" key="7">
    <source>
        <dbReference type="SAM" id="SignalP"/>
    </source>
</evidence>
<evidence type="ECO:0000256" key="3">
    <source>
        <dbReference type="ARBA" id="ARBA00022989"/>
    </source>
</evidence>
<feature type="chain" id="PRO_5045469686" evidence="7">
    <location>
        <begin position="32"/>
        <end position="352"/>
    </location>
</feature>
<dbReference type="RefSeq" id="XP_020660681.2">
    <property type="nucleotide sequence ID" value="XM_020805022.2"/>
</dbReference>
<feature type="transmembrane region" description="Helical" evidence="6">
    <location>
        <begin position="92"/>
        <end position="114"/>
    </location>
</feature>
<accession>A0A6J0UIX2</accession>
<feature type="transmembrane region" description="Helical" evidence="6">
    <location>
        <begin position="55"/>
        <end position="80"/>
    </location>
</feature>
<dbReference type="InParanoid" id="A0A6J0UIX2"/>
<dbReference type="InterPro" id="IPR035952">
    <property type="entry name" value="Rhomboid-like_sf"/>
</dbReference>
<dbReference type="GeneID" id="110085152"/>
<evidence type="ECO:0000256" key="2">
    <source>
        <dbReference type="ARBA" id="ARBA00022692"/>
    </source>
</evidence>
<keyword evidence="3 6" id="KW-1133">Transmembrane helix</keyword>
<feature type="domain" description="Peptidase S54 rhomboid" evidence="8">
    <location>
        <begin position="52"/>
        <end position="192"/>
    </location>
</feature>
<evidence type="ECO:0000259" key="8">
    <source>
        <dbReference type="Pfam" id="PF01694"/>
    </source>
</evidence>
<dbReference type="KEGG" id="pvt:110085152"/>
<dbReference type="AlphaFoldDB" id="A0A6J0UIX2"/>
<organism evidence="9 10">
    <name type="scientific">Pogona vitticeps</name>
    <name type="common">central bearded dragon</name>
    <dbReference type="NCBI Taxonomy" id="103695"/>
    <lineage>
        <taxon>Eukaryota</taxon>
        <taxon>Metazoa</taxon>
        <taxon>Chordata</taxon>
        <taxon>Craniata</taxon>
        <taxon>Vertebrata</taxon>
        <taxon>Euteleostomi</taxon>
        <taxon>Lepidosauria</taxon>
        <taxon>Squamata</taxon>
        <taxon>Bifurcata</taxon>
        <taxon>Unidentata</taxon>
        <taxon>Episquamata</taxon>
        <taxon>Toxicofera</taxon>
        <taxon>Iguania</taxon>
        <taxon>Acrodonta</taxon>
        <taxon>Agamidae</taxon>
        <taxon>Amphibolurinae</taxon>
        <taxon>Pogona</taxon>
    </lineage>
</organism>
<dbReference type="GO" id="GO:0016020">
    <property type="term" value="C:membrane"/>
    <property type="evidence" value="ECO:0007669"/>
    <property type="project" value="UniProtKB-SubCell"/>
</dbReference>
<keyword evidence="4 6" id="KW-0472">Membrane</keyword>
<name>A0A6J0UIX2_9SAUR</name>
<comment type="subcellular location">
    <subcellularLocation>
        <location evidence="1">Membrane</location>
        <topology evidence="1">Multi-pass membrane protein</topology>
    </subcellularLocation>
</comment>
<dbReference type="CTD" id="57414"/>
<evidence type="ECO:0000256" key="4">
    <source>
        <dbReference type="ARBA" id="ARBA00023136"/>
    </source>
</evidence>
<dbReference type="Gene3D" id="1.20.1540.10">
    <property type="entry name" value="Rhomboid-like"/>
    <property type="match status" value="1"/>
</dbReference>
<feature type="transmembrane region" description="Helical" evidence="6">
    <location>
        <begin position="151"/>
        <end position="169"/>
    </location>
</feature>
<protein>
    <submittedName>
        <fullName evidence="10">Rhomboid domain-containing protein 2 isoform X1</fullName>
    </submittedName>
</protein>
<evidence type="ECO:0000313" key="10">
    <source>
        <dbReference type="RefSeq" id="XP_020660681.2"/>
    </source>
</evidence>